<feature type="region of interest" description="Disordered" evidence="4">
    <location>
        <begin position="478"/>
        <end position="507"/>
    </location>
</feature>
<dbReference type="Proteomes" id="UP001178461">
    <property type="component" value="Chromosome Z"/>
</dbReference>
<name>A0AA35PMJ9_9SAUR</name>
<keyword evidence="2" id="KW-0547">Nucleotide-binding</keyword>
<dbReference type="PANTHER" id="PTHR12241:SF154">
    <property type="entry name" value="TUBULIN POLYGLUTAMYLASE TTLL11"/>
    <property type="match status" value="1"/>
</dbReference>
<dbReference type="GO" id="GO:0036064">
    <property type="term" value="C:ciliary basal body"/>
    <property type="evidence" value="ECO:0007669"/>
    <property type="project" value="TreeGrafter"/>
</dbReference>
<gene>
    <name evidence="5" type="ORF">PODLI_1B030285</name>
</gene>
<proteinExistence type="predicted"/>
<feature type="compositionally biased region" description="Basic and acidic residues" evidence="4">
    <location>
        <begin position="12"/>
        <end position="30"/>
    </location>
</feature>
<protein>
    <submittedName>
        <fullName evidence="5">Tubulin polyglutamylase TTLL11 isoform X1</fullName>
    </submittedName>
</protein>
<keyword evidence="3" id="KW-0067">ATP-binding</keyword>
<feature type="region of interest" description="Disordered" evidence="4">
    <location>
        <begin position="1"/>
        <end position="122"/>
    </location>
</feature>
<feature type="compositionally biased region" description="Low complexity" evidence="4">
    <location>
        <begin position="42"/>
        <end position="56"/>
    </location>
</feature>
<dbReference type="PANTHER" id="PTHR12241">
    <property type="entry name" value="TUBULIN POLYGLUTAMYLASE"/>
    <property type="match status" value="1"/>
</dbReference>
<dbReference type="GO" id="GO:0015631">
    <property type="term" value="F:tubulin binding"/>
    <property type="evidence" value="ECO:0007669"/>
    <property type="project" value="TreeGrafter"/>
</dbReference>
<dbReference type="EMBL" id="OX395140">
    <property type="protein sequence ID" value="CAI5794486.1"/>
    <property type="molecule type" value="Genomic_DNA"/>
</dbReference>
<evidence type="ECO:0000256" key="1">
    <source>
        <dbReference type="ARBA" id="ARBA00022598"/>
    </source>
</evidence>
<evidence type="ECO:0000256" key="4">
    <source>
        <dbReference type="SAM" id="MobiDB-lite"/>
    </source>
</evidence>
<dbReference type="PROSITE" id="PS51221">
    <property type="entry name" value="TTL"/>
    <property type="match status" value="1"/>
</dbReference>
<organism evidence="5 6">
    <name type="scientific">Podarcis lilfordi</name>
    <name type="common">Lilford's wall lizard</name>
    <dbReference type="NCBI Taxonomy" id="74358"/>
    <lineage>
        <taxon>Eukaryota</taxon>
        <taxon>Metazoa</taxon>
        <taxon>Chordata</taxon>
        <taxon>Craniata</taxon>
        <taxon>Vertebrata</taxon>
        <taxon>Euteleostomi</taxon>
        <taxon>Lepidosauria</taxon>
        <taxon>Squamata</taxon>
        <taxon>Bifurcata</taxon>
        <taxon>Unidentata</taxon>
        <taxon>Episquamata</taxon>
        <taxon>Laterata</taxon>
        <taxon>Lacertibaenia</taxon>
        <taxon>Lacertidae</taxon>
        <taxon>Podarcis</taxon>
    </lineage>
</organism>
<dbReference type="GO" id="GO:0000226">
    <property type="term" value="P:microtubule cytoskeleton organization"/>
    <property type="evidence" value="ECO:0007669"/>
    <property type="project" value="TreeGrafter"/>
</dbReference>
<evidence type="ECO:0000313" key="5">
    <source>
        <dbReference type="EMBL" id="CAI5794486.1"/>
    </source>
</evidence>
<accession>A0AA35PMJ9</accession>
<feature type="compositionally biased region" description="Low complexity" evidence="4">
    <location>
        <begin position="1"/>
        <end position="11"/>
    </location>
</feature>
<sequence>MEMPVGDADAAPAREERKAAAEEEEQERKGAAGGPRPPRPEGQPVGVEGAAAAAAAFPRRAPGTAPSARAGAVARLGSAGRRGAAPKEPPPRKKKGPAAPGPRPHPRRNPRPVTVDSSKARTSLQPLKRSLKLLRWKEFPFGRRIPCDIYWHGVSFHDNAIYSGQVNKFPGMTETVRKISLSLAMRMMQELFPAEYDFYPRSWILPEEFPIFLAEVQMMKETNPRWKPIFIVKPDGGCQGDGIYLIKEPSDIQVTGSTPLRPAVVQEYMSKPFLIDNLKFDIRLYVLLKSLDPLEIYIAKNGLCRFCTEPYQEPTHKNLHQVFMHLTNYSLNVHSGNFVHSDSANTGSKQTFSSILNRLSSNGVNIEELTDEIISLVIKTVIAMVPNLKVYYQSDIPAGKPGPSCFQILGFDILLMKNLKPILMEVNANPSMRTEHEKEVSPGVIEYIRSPVDEAVKVSVIRDTLRLVDPRKKRKEKTLAEASEAEWERENDLLEEGSVENPELGDSKTSEAKFPSICLREVYPKYAKEFDYLRLVDRIAALFIRFLGVKGTTKLGPTGFRMFIRNSKISNSDFSMASADILYIDITRKRYGITADQRDAGMDLHAFVEAICFLAQRRYKSLSLHEQVELLIDFAECNLAAQDKKRASCDQRVALVTCHQNRLHLRPATDMLVNYRSSRP</sequence>
<evidence type="ECO:0000256" key="2">
    <source>
        <dbReference type="ARBA" id="ARBA00022741"/>
    </source>
</evidence>
<evidence type="ECO:0000313" key="6">
    <source>
        <dbReference type="Proteomes" id="UP001178461"/>
    </source>
</evidence>
<dbReference type="InterPro" id="IPR004344">
    <property type="entry name" value="TTL/TTLL_fam"/>
</dbReference>
<keyword evidence="6" id="KW-1185">Reference proteome</keyword>
<dbReference type="GO" id="GO:0070740">
    <property type="term" value="F:tubulin-glutamic acid ligase activity"/>
    <property type="evidence" value="ECO:0007669"/>
    <property type="project" value="TreeGrafter"/>
</dbReference>
<feature type="compositionally biased region" description="Low complexity" evidence="4">
    <location>
        <begin position="68"/>
        <end position="83"/>
    </location>
</feature>
<dbReference type="SUPFAM" id="SSF56059">
    <property type="entry name" value="Glutathione synthetase ATP-binding domain-like"/>
    <property type="match status" value="1"/>
</dbReference>
<reference evidence="5" key="1">
    <citation type="submission" date="2022-12" db="EMBL/GenBank/DDBJ databases">
        <authorList>
            <person name="Alioto T."/>
            <person name="Alioto T."/>
            <person name="Gomez Garrido J."/>
        </authorList>
    </citation>
    <scope>NUCLEOTIDE SEQUENCE</scope>
</reference>
<dbReference type="GO" id="GO:0005524">
    <property type="term" value="F:ATP binding"/>
    <property type="evidence" value="ECO:0007669"/>
    <property type="project" value="UniProtKB-KW"/>
</dbReference>
<dbReference type="AlphaFoldDB" id="A0AA35PMJ9"/>
<dbReference type="Pfam" id="PF03133">
    <property type="entry name" value="TTL"/>
    <property type="match status" value="1"/>
</dbReference>
<keyword evidence="1" id="KW-0436">Ligase</keyword>
<evidence type="ECO:0000256" key="3">
    <source>
        <dbReference type="ARBA" id="ARBA00022840"/>
    </source>
</evidence>
<dbReference type="Gene3D" id="3.30.470.20">
    <property type="entry name" value="ATP-grasp fold, B domain"/>
    <property type="match status" value="1"/>
</dbReference>